<dbReference type="STRING" id="215250.A0A316YIX6"/>
<accession>A0A316YIX6</accession>
<keyword evidence="4 6" id="KW-1133">Transmembrane helix</keyword>
<evidence type="ECO:0000256" key="5">
    <source>
        <dbReference type="ARBA" id="ARBA00023136"/>
    </source>
</evidence>
<feature type="domain" description="Amino acid transporter transmembrane" evidence="7">
    <location>
        <begin position="31"/>
        <end position="419"/>
    </location>
</feature>
<evidence type="ECO:0000313" key="8">
    <source>
        <dbReference type="EMBL" id="PWN89490.1"/>
    </source>
</evidence>
<evidence type="ECO:0000256" key="2">
    <source>
        <dbReference type="ARBA" id="ARBA00008066"/>
    </source>
</evidence>
<feature type="transmembrane region" description="Helical" evidence="6">
    <location>
        <begin position="365"/>
        <end position="387"/>
    </location>
</feature>
<sequence length="439" mass="47385">MATGPGNGSGSKAQSSRPISIISARHKFAQLSWQRLTSCLICEAIALGALGMPKAFATLGMAYGIIFTVAIGLLATHCSLLLAKACLKLPHLKDYAEVMGYLFGKRGYWIAATMLVVCLTLSTASHVLTGVIAFNALSSNATCSVTFSLVAAFLLFVLALPRTFTEMALLAYIDFASILAAIVVTLVTCGIEASKQPGGLQATEWYWFLPKERRSDWPQVIVAITNIVFAFAFAQCLPSFMSELRKPDDVSKSLWTLGGLEIVLYTVIGSTAYYFKGHLVESPTILSINPTMEKVAFGLALPVIFISGSINTQTAARFLYDRIFGNSKHRFMDTAQGKIAWVALGFFITIIAWVIAESIPVFESLLAIVASLLITAFCYAFPTLMYFGVLKQGKWNESWASVGGTFVHVAILALAICTVVGGCSESHTYPLSLLTLALI</sequence>
<feature type="transmembrane region" description="Helical" evidence="6">
    <location>
        <begin position="339"/>
        <end position="359"/>
    </location>
</feature>
<proteinExistence type="inferred from homology"/>
<dbReference type="InParanoid" id="A0A316YIX6"/>
<dbReference type="RefSeq" id="XP_025376688.1">
    <property type="nucleotide sequence ID" value="XM_025518891.1"/>
</dbReference>
<dbReference type="OrthoDB" id="294730at2759"/>
<protein>
    <recommendedName>
        <fullName evidence="7">Amino acid transporter transmembrane domain-containing protein</fullName>
    </recommendedName>
</protein>
<keyword evidence="5 6" id="KW-0472">Membrane</keyword>
<evidence type="ECO:0000256" key="3">
    <source>
        <dbReference type="ARBA" id="ARBA00022692"/>
    </source>
</evidence>
<dbReference type="InterPro" id="IPR013057">
    <property type="entry name" value="AA_transpt_TM"/>
</dbReference>
<evidence type="ECO:0000256" key="1">
    <source>
        <dbReference type="ARBA" id="ARBA00004141"/>
    </source>
</evidence>
<evidence type="ECO:0000259" key="7">
    <source>
        <dbReference type="Pfam" id="PF01490"/>
    </source>
</evidence>
<dbReference type="Proteomes" id="UP000245768">
    <property type="component" value="Unassembled WGS sequence"/>
</dbReference>
<dbReference type="GO" id="GO:0016020">
    <property type="term" value="C:membrane"/>
    <property type="evidence" value="ECO:0007669"/>
    <property type="project" value="UniProtKB-SubCell"/>
</dbReference>
<feature type="transmembrane region" description="Helical" evidence="6">
    <location>
        <begin position="62"/>
        <end position="87"/>
    </location>
</feature>
<evidence type="ECO:0000313" key="9">
    <source>
        <dbReference type="Proteomes" id="UP000245768"/>
    </source>
</evidence>
<dbReference type="AlphaFoldDB" id="A0A316YIX6"/>
<feature type="transmembrane region" description="Helical" evidence="6">
    <location>
        <begin position="167"/>
        <end position="187"/>
    </location>
</feature>
<name>A0A316YIX6_9BASI</name>
<organism evidence="8 9">
    <name type="scientific">Acaromyces ingoldii</name>
    <dbReference type="NCBI Taxonomy" id="215250"/>
    <lineage>
        <taxon>Eukaryota</taxon>
        <taxon>Fungi</taxon>
        <taxon>Dikarya</taxon>
        <taxon>Basidiomycota</taxon>
        <taxon>Ustilaginomycotina</taxon>
        <taxon>Exobasidiomycetes</taxon>
        <taxon>Exobasidiales</taxon>
        <taxon>Cryptobasidiaceae</taxon>
        <taxon>Acaromyces</taxon>
    </lineage>
</organism>
<dbReference type="GeneID" id="37040807"/>
<feature type="transmembrane region" description="Helical" evidence="6">
    <location>
        <begin position="295"/>
        <end position="319"/>
    </location>
</feature>
<feature type="transmembrane region" description="Helical" evidence="6">
    <location>
        <begin position="253"/>
        <end position="275"/>
    </location>
</feature>
<gene>
    <name evidence="8" type="ORF">FA10DRAFT_232165</name>
</gene>
<dbReference type="GO" id="GO:0015179">
    <property type="term" value="F:L-amino acid transmembrane transporter activity"/>
    <property type="evidence" value="ECO:0007669"/>
    <property type="project" value="TreeGrafter"/>
</dbReference>
<feature type="transmembrane region" description="Helical" evidence="6">
    <location>
        <begin position="217"/>
        <end position="241"/>
    </location>
</feature>
<comment type="similarity">
    <text evidence="2">Belongs to the amino acid/polyamine transporter 2 family.</text>
</comment>
<evidence type="ECO:0000256" key="4">
    <source>
        <dbReference type="ARBA" id="ARBA00022989"/>
    </source>
</evidence>
<dbReference type="EMBL" id="KZ819637">
    <property type="protein sequence ID" value="PWN89490.1"/>
    <property type="molecule type" value="Genomic_DNA"/>
</dbReference>
<feature type="transmembrane region" description="Helical" evidence="6">
    <location>
        <begin position="108"/>
        <end position="133"/>
    </location>
</feature>
<evidence type="ECO:0000256" key="6">
    <source>
        <dbReference type="SAM" id="Phobius"/>
    </source>
</evidence>
<comment type="subcellular location">
    <subcellularLocation>
        <location evidence="1">Membrane</location>
        <topology evidence="1">Multi-pass membrane protein</topology>
    </subcellularLocation>
</comment>
<dbReference type="PANTHER" id="PTHR22950">
    <property type="entry name" value="AMINO ACID TRANSPORTER"/>
    <property type="match status" value="1"/>
</dbReference>
<feature type="transmembrane region" description="Helical" evidence="6">
    <location>
        <begin position="139"/>
        <end position="160"/>
    </location>
</feature>
<dbReference type="PANTHER" id="PTHR22950:SF479">
    <property type="entry name" value="AMINO ACID TRANSPORTER (EUROFUNG)-RELATED"/>
    <property type="match status" value="1"/>
</dbReference>
<keyword evidence="3 6" id="KW-0812">Transmembrane</keyword>
<dbReference type="Pfam" id="PF01490">
    <property type="entry name" value="Aa_trans"/>
    <property type="match status" value="1"/>
</dbReference>
<reference evidence="8 9" key="1">
    <citation type="journal article" date="2018" name="Mol. Biol. Evol.">
        <title>Broad Genomic Sampling Reveals a Smut Pathogenic Ancestry of the Fungal Clade Ustilaginomycotina.</title>
        <authorList>
            <person name="Kijpornyongpan T."/>
            <person name="Mondo S.J."/>
            <person name="Barry K."/>
            <person name="Sandor L."/>
            <person name="Lee J."/>
            <person name="Lipzen A."/>
            <person name="Pangilinan J."/>
            <person name="LaButti K."/>
            <person name="Hainaut M."/>
            <person name="Henrissat B."/>
            <person name="Grigoriev I.V."/>
            <person name="Spatafora J.W."/>
            <person name="Aime M.C."/>
        </authorList>
    </citation>
    <scope>NUCLEOTIDE SEQUENCE [LARGE SCALE GENOMIC DNA]</scope>
    <source>
        <strain evidence="8 9">MCA 4198</strain>
    </source>
</reference>
<feature type="transmembrane region" description="Helical" evidence="6">
    <location>
        <begin position="399"/>
        <end position="421"/>
    </location>
</feature>
<keyword evidence="9" id="KW-1185">Reference proteome</keyword>